<dbReference type="InterPro" id="IPR014030">
    <property type="entry name" value="Ketoacyl_synth_N"/>
</dbReference>
<dbReference type="PROSITE" id="PS52004">
    <property type="entry name" value="KS3_2"/>
    <property type="match status" value="1"/>
</dbReference>
<dbReference type="Gene3D" id="3.40.47.10">
    <property type="match status" value="1"/>
</dbReference>
<feature type="domain" description="Ketosynthase family 3 (KS3)" evidence="5">
    <location>
        <begin position="242"/>
        <end position="650"/>
    </location>
</feature>
<evidence type="ECO:0000313" key="7">
    <source>
        <dbReference type="Proteomes" id="UP000604046"/>
    </source>
</evidence>
<dbReference type="PROSITE" id="PS00606">
    <property type="entry name" value="KS3_1"/>
    <property type="match status" value="1"/>
</dbReference>
<dbReference type="SUPFAM" id="SSF53901">
    <property type="entry name" value="Thiolase-like"/>
    <property type="match status" value="1"/>
</dbReference>
<proteinExistence type="inferred from homology"/>
<keyword evidence="1" id="KW-0596">Phosphopantetheine</keyword>
<dbReference type="CDD" id="cd00833">
    <property type="entry name" value="PKS"/>
    <property type="match status" value="1"/>
</dbReference>
<dbReference type="Pfam" id="PF00109">
    <property type="entry name" value="ketoacyl-synt"/>
    <property type="match status" value="1"/>
</dbReference>
<keyword evidence="3 4" id="KW-0808">Transferase</keyword>
<dbReference type="SMART" id="SM00825">
    <property type="entry name" value="PKS_KS"/>
    <property type="match status" value="1"/>
</dbReference>
<dbReference type="GO" id="GO:0004315">
    <property type="term" value="F:3-oxoacyl-[acyl-carrier-protein] synthase activity"/>
    <property type="evidence" value="ECO:0007669"/>
    <property type="project" value="InterPro"/>
</dbReference>
<accession>A0A812HVX1</accession>
<evidence type="ECO:0000259" key="5">
    <source>
        <dbReference type="PROSITE" id="PS52004"/>
    </source>
</evidence>
<dbReference type="PANTHER" id="PTHR43775">
    <property type="entry name" value="FATTY ACID SYNTHASE"/>
    <property type="match status" value="1"/>
</dbReference>
<dbReference type="InterPro" id="IPR018201">
    <property type="entry name" value="Ketoacyl_synth_AS"/>
</dbReference>
<evidence type="ECO:0000256" key="2">
    <source>
        <dbReference type="ARBA" id="ARBA00022553"/>
    </source>
</evidence>
<evidence type="ECO:0000313" key="6">
    <source>
        <dbReference type="EMBL" id="CAE6963908.1"/>
    </source>
</evidence>
<organism evidence="6 7">
    <name type="scientific">Symbiodinium natans</name>
    <dbReference type="NCBI Taxonomy" id="878477"/>
    <lineage>
        <taxon>Eukaryota</taxon>
        <taxon>Sar</taxon>
        <taxon>Alveolata</taxon>
        <taxon>Dinophyceae</taxon>
        <taxon>Suessiales</taxon>
        <taxon>Symbiodiniaceae</taxon>
        <taxon>Symbiodinium</taxon>
    </lineage>
</organism>
<protein>
    <submittedName>
        <fullName evidence="6">PpsC protein</fullName>
    </submittedName>
</protein>
<dbReference type="InterPro" id="IPR020841">
    <property type="entry name" value="PKS_Beta-ketoAc_synthase_dom"/>
</dbReference>
<dbReference type="AlphaFoldDB" id="A0A812HVX1"/>
<dbReference type="InterPro" id="IPR016039">
    <property type="entry name" value="Thiolase-like"/>
</dbReference>
<dbReference type="Pfam" id="PF02801">
    <property type="entry name" value="Ketoacyl-synt_C"/>
    <property type="match status" value="1"/>
</dbReference>
<reference evidence="6" key="1">
    <citation type="submission" date="2021-02" db="EMBL/GenBank/DDBJ databases">
        <authorList>
            <person name="Dougan E. K."/>
            <person name="Rhodes N."/>
            <person name="Thang M."/>
            <person name="Chan C."/>
        </authorList>
    </citation>
    <scope>NUCLEOTIDE SEQUENCE</scope>
</reference>
<comment type="caution">
    <text evidence="6">The sequence shown here is derived from an EMBL/GenBank/DDBJ whole genome shotgun (WGS) entry which is preliminary data.</text>
</comment>
<dbReference type="GO" id="GO:0006633">
    <property type="term" value="P:fatty acid biosynthetic process"/>
    <property type="evidence" value="ECO:0007669"/>
    <property type="project" value="InterPro"/>
</dbReference>
<dbReference type="OrthoDB" id="329835at2759"/>
<sequence length="659" mass="71034">MQHRLPRRPRRLQTRAASTCVGPAAVRMRIPCWPLLGRFIQPPSEFLQSYLGHVGGKVKSPFPPQIRGLRRVKEELMQEPPHVLASVDADISRLILALAGFEPSLSGRSDLIAWSATTEPEWPERDLEEDLEDLEWWHDLSHEHVAFASRRQLGFLYLMAPDDVAELELQDASGHGPVLRLEHLPSSRLLVFRADRFCLSSLAFQGGANPDEACALVAWATQPAPLHLQALNTGRRVWTPSHECGCLVSLGLRVPAASSLEEILGPYIASCDAQIQVPTTRFDTSAYFVEDFDFQPWRNSYQVHGGLLEDSVAFSFPLDAFGMSETEAKAMAPNQRKVLEVSAECFQRAGVADLKGRKIMAVIGDCGSEWWNTVSSVDELVRPGPPPSLYLTASLVSQVLGLVGTSLTVDTACSAGLTALCVGLAQSESCLAGGVNILSDPGVYISNCAQGMLSRRGRCFTFDGSADGYARGEGCCLAYVVRRREQSDGVGRVLGFEVNQDGRSASMTAPHGPSQQMCIRASLAKAQLNPSDLATAECHGTGTPLGDPVEVNALRSMRGSGTEPLLLTSSKSNVGHLEANAGMLGLAKCLVMCQGRSLPNCHLHALNPHLTEKWPASFLTELTSCQAPVPTAGVSSFGVSGTNAHADLWAGLSDTRKSS</sequence>
<dbReference type="InterPro" id="IPR050091">
    <property type="entry name" value="PKS_NRPS_Biosynth_Enz"/>
</dbReference>
<dbReference type="PANTHER" id="PTHR43775:SF37">
    <property type="entry name" value="SI:DKEY-61P9.11"/>
    <property type="match status" value="1"/>
</dbReference>
<evidence type="ECO:0000256" key="4">
    <source>
        <dbReference type="RuleBase" id="RU003694"/>
    </source>
</evidence>
<keyword evidence="7" id="KW-1185">Reference proteome</keyword>
<dbReference type="InterPro" id="IPR014031">
    <property type="entry name" value="Ketoacyl_synth_C"/>
</dbReference>
<evidence type="ECO:0000256" key="3">
    <source>
        <dbReference type="ARBA" id="ARBA00022679"/>
    </source>
</evidence>
<dbReference type="EMBL" id="CAJNDS010000116">
    <property type="protein sequence ID" value="CAE6963908.1"/>
    <property type="molecule type" value="Genomic_DNA"/>
</dbReference>
<gene>
    <name evidence="6" type="primary">ppsC</name>
    <name evidence="6" type="ORF">SNAT2548_LOCUS2089</name>
</gene>
<keyword evidence="2" id="KW-0597">Phosphoprotein</keyword>
<comment type="similarity">
    <text evidence="4">Belongs to the thiolase-like superfamily. Beta-ketoacyl-ACP synthases family.</text>
</comment>
<dbReference type="Proteomes" id="UP000604046">
    <property type="component" value="Unassembled WGS sequence"/>
</dbReference>
<name>A0A812HVX1_9DINO</name>
<dbReference type="GO" id="GO:0004312">
    <property type="term" value="F:fatty acid synthase activity"/>
    <property type="evidence" value="ECO:0007669"/>
    <property type="project" value="TreeGrafter"/>
</dbReference>
<evidence type="ECO:0000256" key="1">
    <source>
        <dbReference type="ARBA" id="ARBA00022450"/>
    </source>
</evidence>